<feature type="compositionally biased region" description="Basic and acidic residues" evidence="1">
    <location>
        <begin position="77"/>
        <end position="87"/>
    </location>
</feature>
<dbReference type="EMBL" id="JACVVK020000004">
    <property type="protein sequence ID" value="KAK7507363.1"/>
    <property type="molecule type" value="Genomic_DNA"/>
</dbReference>
<keyword evidence="3" id="KW-1185">Reference proteome</keyword>
<protein>
    <recommendedName>
        <fullName evidence="4">Secreted protein</fullName>
    </recommendedName>
</protein>
<feature type="region of interest" description="Disordered" evidence="1">
    <location>
        <begin position="74"/>
        <end position="95"/>
    </location>
</feature>
<evidence type="ECO:0008006" key="4">
    <source>
        <dbReference type="Google" id="ProtNLM"/>
    </source>
</evidence>
<evidence type="ECO:0000256" key="1">
    <source>
        <dbReference type="SAM" id="MobiDB-lite"/>
    </source>
</evidence>
<sequence>MSLFPCVCVAGSAWSFEDDTDSTTSSDTVTTRDAGARRLSAQLYYTTPPKANMVRGPDNDRRLESAGSLYKFARKLSQRDRTKDNSNRHRSISLD</sequence>
<comment type="caution">
    <text evidence="2">The sequence shown here is derived from an EMBL/GenBank/DDBJ whole genome shotgun (WGS) entry which is preliminary data.</text>
</comment>
<organism evidence="2 3">
    <name type="scientific">Batillaria attramentaria</name>
    <dbReference type="NCBI Taxonomy" id="370345"/>
    <lineage>
        <taxon>Eukaryota</taxon>
        <taxon>Metazoa</taxon>
        <taxon>Spiralia</taxon>
        <taxon>Lophotrochozoa</taxon>
        <taxon>Mollusca</taxon>
        <taxon>Gastropoda</taxon>
        <taxon>Caenogastropoda</taxon>
        <taxon>Sorbeoconcha</taxon>
        <taxon>Cerithioidea</taxon>
        <taxon>Batillariidae</taxon>
        <taxon>Batillaria</taxon>
    </lineage>
</organism>
<dbReference type="AlphaFoldDB" id="A0ABD0M809"/>
<feature type="non-terminal residue" evidence="2">
    <location>
        <position position="95"/>
    </location>
</feature>
<accession>A0ABD0M809</accession>
<name>A0ABD0M809_9CAEN</name>
<evidence type="ECO:0000313" key="2">
    <source>
        <dbReference type="EMBL" id="KAK7507363.1"/>
    </source>
</evidence>
<gene>
    <name evidence="2" type="ORF">BaRGS_00001298</name>
</gene>
<reference evidence="2 3" key="1">
    <citation type="journal article" date="2023" name="Sci. Data">
        <title>Genome assembly of the Korean intertidal mud-creeper Batillaria attramentaria.</title>
        <authorList>
            <person name="Patra A.K."/>
            <person name="Ho P.T."/>
            <person name="Jun S."/>
            <person name="Lee S.J."/>
            <person name="Kim Y."/>
            <person name="Won Y.J."/>
        </authorList>
    </citation>
    <scope>NUCLEOTIDE SEQUENCE [LARGE SCALE GENOMIC DNA]</scope>
    <source>
        <strain evidence="2">Wonlab-2016</strain>
    </source>
</reference>
<evidence type="ECO:0000313" key="3">
    <source>
        <dbReference type="Proteomes" id="UP001519460"/>
    </source>
</evidence>
<proteinExistence type="predicted"/>
<dbReference type="Proteomes" id="UP001519460">
    <property type="component" value="Unassembled WGS sequence"/>
</dbReference>